<accession>N1QSE6</accession>
<protein>
    <submittedName>
        <fullName evidence="1">Uncharacterized protein</fullName>
    </submittedName>
</protein>
<evidence type="ECO:0000313" key="1">
    <source>
        <dbReference type="EnsemblPlants" id="EMT02765"/>
    </source>
</evidence>
<reference evidence="1" key="1">
    <citation type="submission" date="2015-06" db="UniProtKB">
        <authorList>
            <consortium name="EnsemblPlants"/>
        </authorList>
    </citation>
    <scope>IDENTIFICATION</scope>
</reference>
<organism evidence="1">
    <name type="scientific">Aegilops tauschii</name>
    <name type="common">Tausch's goatgrass</name>
    <name type="synonym">Aegilops squarrosa</name>
    <dbReference type="NCBI Taxonomy" id="37682"/>
    <lineage>
        <taxon>Eukaryota</taxon>
        <taxon>Viridiplantae</taxon>
        <taxon>Streptophyta</taxon>
        <taxon>Embryophyta</taxon>
        <taxon>Tracheophyta</taxon>
        <taxon>Spermatophyta</taxon>
        <taxon>Magnoliopsida</taxon>
        <taxon>Liliopsida</taxon>
        <taxon>Poales</taxon>
        <taxon>Poaceae</taxon>
        <taxon>BOP clade</taxon>
        <taxon>Pooideae</taxon>
        <taxon>Triticodae</taxon>
        <taxon>Triticeae</taxon>
        <taxon>Triticinae</taxon>
        <taxon>Aegilops</taxon>
    </lineage>
</organism>
<proteinExistence type="predicted"/>
<dbReference type="AlphaFoldDB" id="N1QSE6"/>
<name>N1QSE6_AEGTA</name>
<dbReference type="EnsemblPlants" id="EMT02765">
    <property type="protein sequence ID" value="EMT02765"/>
    <property type="gene ID" value="F775_09839"/>
</dbReference>
<sequence>MNVNITATSQSTGLENRQLTHEVGKSGVCGPGEDLLAGVDRHHPDEPPLHQVLDGPASQRPVDLQAVLTSISTSNVQFKASQAQIVDSKGAGPGQLSVHQSRQTTFNNSMKPYKSMVMSNHVKHHQALALHMSKSEYEISVTPDINHHHCTLHPSYNMAHQAKSAQKLPPKMKQPNESSIQSIHNTIIYALFRQA</sequence>